<geneLocation type="mitochondrion" evidence="2"/>
<sequence>MMWNPTLFTLKHRILFLLVTLLSQPQPCLSNSGVSTDMRISDTIHSFTLSVITLYNHHEQSIHNPYQIHSILYQNWRTDPRAGTLPSTTKHQHFEL</sequence>
<evidence type="ECO:0000256" key="1">
    <source>
        <dbReference type="SAM" id="SignalP"/>
    </source>
</evidence>
<keyword evidence="2" id="KW-0496">Mitochondrion</keyword>
<organism evidence="2">
    <name type="scientific">Picea glauca</name>
    <name type="common">White spruce</name>
    <name type="synonym">Pinus glauca</name>
    <dbReference type="NCBI Taxonomy" id="3330"/>
    <lineage>
        <taxon>Eukaryota</taxon>
        <taxon>Viridiplantae</taxon>
        <taxon>Streptophyta</taxon>
        <taxon>Embryophyta</taxon>
        <taxon>Tracheophyta</taxon>
        <taxon>Spermatophyta</taxon>
        <taxon>Pinopsida</taxon>
        <taxon>Pinidae</taxon>
        <taxon>Conifers I</taxon>
        <taxon>Pinales</taxon>
        <taxon>Pinaceae</taxon>
        <taxon>Picea</taxon>
    </lineage>
</organism>
<accession>A0A101LWC5</accession>
<dbReference type="EMBL" id="LKAM01000011">
    <property type="protein sequence ID" value="KUM46531.1"/>
    <property type="molecule type" value="Genomic_DNA"/>
</dbReference>
<gene>
    <name evidence="2" type="ORF">ABT39_MTgene1633</name>
</gene>
<evidence type="ECO:0000313" key="2">
    <source>
        <dbReference type="EMBL" id="KUM46531.1"/>
    </source>
</evidence>
<keyword evidence="1" id="KW-0732">Signal</keyword>
<feature type="signal peptide" evidence="1">
    <location>
        <begin position="1"/>
        <end position="30"/>
    </location>
</feature>
<feature type="chain" id="PRO_5007100133" evidence="1">
    <location>
        <begin position="31"/>
        <end position="96"/>
    </location>
</feature>
<proteinExistence type="predicted"/>
<dbReference type="AlphaFoldDB" id="A0A101LWC5"/>
<protein>
    <submittedName>
        <fullName evidence="2">Uncharacterized protein</fullName>
    </submittedName>
</protein>
<name>A0A101LWC5_PICGL</name>
<comment type="caution">
    <text evidence="2">The sequence shown here is derived from an EMBL/GenBank/DDBJ whole genome shotgun (WGS) entry which is preliminary data.</text>
</comment>
<reference evidence="2" key="1">
    <citation type="journal article" date="2015" name="Genome Biol. Evol.">
        <title>Organellar Genomes of White Spruce (Picea glauca): Assembly and Annotation.</title>
        <authorList>
            <person name="Jackman S.D."/>
            <person name="Warren R.L."/>
            <person name="Gibb E.A."/>
            <person name="Vandervalk B.P."/>
            <person name="Mohamadi H."/>
            <person name="Chu J."/>
            <person name="Raymond A."/>
            <person name="Pleasance S."/>
            <person name="Coope R."/>
            <person name="Wildung M.R."/>
            <person name="Ritland C.E."/>
            <person name="Bousquet J."/>
            <person name="Jones S.J."/>
            <person name="Bohlmann J."/>
            <person name="Birol I."/>
        </authorList>
    </citation>
    <scope>NUCLEOTIDE SEQUENCE [LARGE SCALE GENOMIC DNA]</scope>
    <source>
        <tissue evidence="2">Flushing bud</tissue>
    </source>
</reference>